<gene>
    <name evidence="2" type="ORF">HQ394_00395</name>
</gene>
<name>A0A7H1MXB1_9PROT</name>
<dbReference type="AlphaFoldDB" id="A0A7H1MXB1"/>
<dbReference type="PANTHER" id="PTHR23419">
    <property type="entry name" value="DIVALENT CATION TOLERANCE CUTA-RELATED"/>
    <property type="match status" value="1"/>
</dbReference>
<evidence type="ECO:0000313" key="3">
    <source>
        <dbReference type="Proteomes" id="UP000516369"/>
    </source>
</evidence>
<dbReference type="GO" id="GO:0010038">
    <property type="term" value="P:response to metal ion"/>
    <property type="evidence" value="ECO:0007669"/>
    <property type="project" value="InterPro"/>
</dbReference>
<dbReference type="GO" id="GO:0005507">
    <property type="term" value="F:copper ion binding"/>
    <property type="evidence" value="ECO:0007669"/>
    <property type="project" value="TreeGrafter"/>
</dbReference>
<organism evidence="2 3">
    <name type="scientific">Defluviicoccus vanus</name>
    <dbReference type="NCBI Taxonomy" id="111831"/>
    <lineage>
        <taxon>Bacteria</taxon>
        <taxon>Pseudomonadati</taxon>
        <taxon>Pseudomonadota</taxon>
        <taxon>Alphaproteobacteria</taxon>
        <taxon>Rhodospirillales</taxon>
        <taxon>Rhodospirillaceae</taxon>
        <taxon>Defluviicoccus</taxon>
    </lineage>
</organism>
<dbReference type="InterPro" id="IPR015867">
    <property type="entry name" value="N-reg_PII/ATP_PRibTrfase_C"/>
</dbReference>
<dbReference type="PANTHER" id="PTHR23419:SF8">
    <property type="entry name" value="FI09726P"/>
    <property type="match status" value="1"/>
</dbReference>
<evidence type="ECO:0000256" key="1">
    <source>
        <dbReference type="ARBA" id="ARBA00010169"/>
    </source>
</evidence>
<comment type="similarity">
    <text evidence="1">Belongs to the CutA family.</text>
</comment>
<dbReference type="Gene3D" id="3.30.70.120">
    <property type="match status" value="1"/>
</dbReference>
<evidence type="ECO:0000313" key="2">
    <source>
        <dbReference type="EMBL" id="QNT68097.1"/>
    </source>
</evidence>
<keyword evidence="3" id="KW-1185">Reference proteome</keyword>
<dbReference type="EMBL" id="CP053923">
    <property type="protein sequence ID" value="QNT68097.1"/>
    <property type="molecule type" value="Genomic_DNA"/>
</dbReference>
<dbReference type="Proteomes" id="UP000516369">
    <property type="component" value="Chromosome"/>
</dbReference>
<dbReference type="SUPFAM" id="SSF54913">
    <property type="entry name" value="GlnB-like"/>
    <property type="match status" value="1"/>
</dbReference>
<dbReference type="Pfam" id="PF03091">
    <property type="entry name" value="CutA1"/>
    <property type="match status" value="1"/>
</dbReference>
<dbReference type="InterPro" id="IPR011322">
    <property type="entry name" value="N-reg_PII-like_a/b"/>
</dbReference>
<protein>
    <submittedName>
        <fullName evidence="2">Divalent-cation tolerance protein CutA</fullName>
    </submittedName>
</protein>
<dbReference type="InterPro" id="IPR004323">
    <property type="entry name" value="Ion_tolerance_CutA"/>
</dbReference>
<dbReference type="KEGG" id="dvn:HQ394_00395"/>
<sequence length="113" mass="12042">MGESAEIVVVYVTAATDAEARALAASVVNERLAACANILPPIRSIYWWQGAVEESVEVALLLKTRADLVPALSKRVRALHSYACPCIVALPVVGGNAAYLAWISSETTTKRSD</sequence>
<proteinExistence type="inferred from homology"/>
<dbReference type="RefSeq" id="WP_190261540.1">
    <property type="nucleotide sequence ID" value="NZ_CP053923.1"/>
</dbReference>
<accession>A0A7H1MXB1</accession>
<reference evidence="2 3" key="1">
    <citation type="submission" date="2020-05" db="EMBL/GenBank/DDBJ databases">
        <title>Complete closed genome sequence of Defluviicoccus vanus.</title>
        <authorList>
            <person name="Bessarab I."/>
            <person name="Arumugam K."/>
            <person name="Maszenan A.M."/>
            <person name="Seviour R.J."/>
            <person name="Williams R.B."/>
        </authorList>
    </citation>
    <scope>NUCLEOTIDE SEQUENCE [LARGE SCALE GENOMIC DNA]</scope>
    <source>
        <strain evidence="2 3">Ben 114</strain>
    </source>
</reference>